<dbReference type="PANTHER" id="PTHR48051">
    <property type="match status" value="1"/>
</dbReference>
<comment type="catalytic activity">
    <reaction evidence="1">
        <text>ATP = 3',5'-cyclic AMP + diphosphate</text>
        <dbReference type="Rhea" id="RHEA:15389"/>
        <dbReference type="ChEBI" id="CHEBI:30616"/>
        <dbReference type="ChEBI" id="CHEBI:33019"/>
        <dbReference type="ChEBI" id="CHEBI:58165"/>
        <dbReference type="EC" id="4.6.1.1"/>
    </reaction>
</comment>
<keyword evidence="2" id="KW-0433">Leucine-rich repeat</keyword>
<dbReference type="InterPro" id="IPR032675">
    <property type="entry name" value="LRR_dom_sf"/>
</dbReference>
<dbReference type="EMBL" id="JASJQH010008276">
    <property type="protein sequence ID" value="KAK9693863.1"/>
    <property type="molecule type" value="Genomic_DNA"/>
</dbReference>
<accession>A0ABR2VQF0</accession>
<dbReference type="GO" id="GO:0004016">
    <property type="term" value="F:adenylate cyclase activity"/>
    <property type="evidence" value="ECO:0007669"/>
    <property type="project" value="UniProtKB-EC"/>
</dbReference>
<dbReference type="SMART" id="SM00314">
    <property type="entry name" value="RA"/>
    <property type="match status" value="1"/>
</dbReference>
<evidence type="ECO:0000313" key="9">
    <source>
        <dbReference type="Proteomes" id="UP001479436"/>
    </source>
</evidence>
<evidence type="ECO:0000259" key="7">
    <source>
        <dbReference type="PROSITE" id="PS50200"/>
    </source>
</evidence>
<keyword evidence="8" id="KW-0456">Lyase</keyword>
<evidence type="ECO:0000256" key="4">
    <source>
        <dbReference type="ARBA" id="ARBA00022737"/>
    </source>
</evidence>
<dbReference type="Pfam" id="PF13855">
    <property type="entry name" value="LRR_8"/>
    <property type="match status" value="1"/>
</dbReference>
<protein>
    <submittedName>
        <fullName evidence="8">Cysteinyl-tRNA synthetase</fullName>
        <ecNumber evidence="8">4.6.1.1</ecNumber>
    </submittedName>
</protein>
<feature type="compositionally biased region" description="Polar residues" evidence="6">
    <location>
        <begin position="11"/>
        <end position="20"/>
    </location>
</feature>
<dbReference type="PANTHER" id="PTHR48051:SF1">
    <property type="entry name" value="RAS SUPPRESSOR PROTEIN 1"/>
    <property type="match status" value="1"/>
</dbReference>
<dbReference type="Gene3D" id="3.80.10.10">
    <property type="entry name" value="Ribonuclease Inhibitor"/>
    <property type="match status" value="1"/>
</dbReference>
<evidence type="ECO:0000256" key="3">
    <source>
        <dbReference type="ARBA" id="ARBA00022723"/>
    </source>
</evidence>
<feature type="region of interest" description="Disordered" evidence="6">
    <location>
        <begin position="1"/>
        <end position="27"/>
    </location>
</feature>
<evidence type="ECO:0000256" key="5">
    <source>
        <dbReference type="ARBA" id="ARBA00022842"/>
    </source>
</evidence>
<dbReference type="InterPro" id="IPR055071">
    <property type="entry name" value="RA_PHLPP-like"/>
</dbReference>
<evidence type="ECO:0000313" key="8">
    <source>
        <dbReference type="EMBL" id="KAK9693863.1"/>
    </source>
</evidence>
<sequence length="346" mass="39307">MNGIISPEALAQSQNGSHTASFIEPPESDNLEAALAQEFSKQGVLWTAPQSWSVVPLASDQAEPSDDEDCGYPHEKVVQKEKPSPSTEQLCIRVFREDSTFGTVTVPVQITTAELCSILARKFFLSDASKYNLYMKRNGLVRILGPQERPIYHFKRLLEQIGYTSEDQLKDQGREDNTYLCRFTFGLAGIQSINLEKESELGSFRHVDLQARNLQTIPILLYRHTTTIQTLDISKNLMLDLPLDFVQLCSNLREINLSGNGYKYVPSSVRHTPKLLRLDLSNNRLKEIESAQLHYARELTDLNFCNNRINTIPREFVDLTTLACLNLSNNKFTEFPSVNQQDPFYP</sequence>
<evidence type="ECO:0000256" key="2">
    <source>
        <dbReference type="ARBA" id="ARBA00022614"/>
    </source>
</evidence>
<dbReference type="Proteomes" id="UP001479436">
    <property type="component" value="Unassembled WGS sequence"/>
</dbReference>
<dbReference type="EC" id="4.6.1.1" evidence="8"/>
<dbReference type="PROSITE" id="PS50200">
    <property type="entry name" value="RA"/>
    <property type="match status" value="1"/>
</dbReference>
<evidence type="ECO:0000256" key="6">
    <source>
        <dbReference type="SAM" id="MobiDB-lite"/>
    </source>
</evidence>
<keyword evidence="4" id="KW-0677">Repeat</keyword>
<dbReference type="SUPFAM" id="SSF54236">
    <property type="entry name" value="Ubiquitin-like"/>
    <property type="match status" value="1"/>
</dbReference>
<proteinExistence type="predicted"/>
<organism evidence="8 9">
    <name type="scientific">Basidiobolus ranarum</name>
    <dbReference type="NCBI Taxonomy" id="34480"/>
    <lineage>
        <taxon>Eukaryota</taxon>
        <taxon>Fungi</taxon>
        <taxon>Fungi incertae sedis</taxon>
        <taxon>Zoopagomycota</taxon>
        <taxon>Entomophthoromycotina</taxon>
        <taxon>Basidiobolomycetes</taxon>
        <taxon>Basidiobolales</taxon>
        <taxon>Basidiobolaceae</taxon>
        <taxon>Basidiobolus</taxon>
    </lineage>
</organism>
<evidence type="ECO:0000256" key="1">
    <source>
        <dbReference type="ARBA" id="ARBA00001593"/>
    </source>
</evidence>
<keyword evidence="5" id="KW-0460">Magnesium</keyword>
<dbReference type="Gene3D" id="3.10.20.90">
    <property type="entry name" value="Phosphatidylinositol 3-kinase Catalytic Subunit, Chain A, domain 1"/>
    <property type="match status" value="1"/>
</dbReference>
<dbReference type="InterPro" id="IPR001611">
    <property type="entry name" value="Leu-rich_rpt"/>
</dbReference>
<dbReference type="Pfam" id="PF23010">
    <property type="entry name" value="RA_3"/>
    <property type="match status" value="1"/>
</dbReference>
<dbReference type="InterPro" id="IPR050216">
    <property type="entry name" value="LRR_domain-containing"/>
</dbReference>
<dbReference type="SUPFAM" id="SSF52058">
    <property type="entry name" value="L domain-like"/>
    <property type="match status" value="1"/>
</dbReference>
<reference evidence="8 9" key="1">
    <citation type="submission" date="2023-04" db="EMBL/GenBank/DDBJ databases">
        <title>Genome of Basidiobolus ranarum AG-B5.</title>
        <authorList>
            <person name="Stajich J.E."/>
            <person name="Carter-House D."/>
            <person name="Gryganskyi A."/>
        </authorList>
    </citation>
    <scope>NUCLEOTIDE SEQUENCE [LARGE SCALE GENOMIC DNA]</scope>
    <source>
        <strain evidence="8 9">AG-B5</strain>
    </source>
</reference>
<keyword evidence="9" id="KW-1185">Reference proteome</keyword>
<dbReference type="PROSITE" id="PS51450">
    <property type="entry name" value="LRR"/>
    <property type="match status" value="2"/>
</dbReference>
<dbReference type="InterPro" id="IPR029071">
    <property type="entry name" value="Ubiquitin-like_domsf"/>
</dbReference>
<comment type="caution">
    <text evidence="8">The sequence shown here is derived from an EMBL/GenBank/DDBJ whole genome shotgun (WGS) entry which is preliminary data.</text>
</comment>
<gene>
    <name evidence="8" type="primary">CYR1_5</name>
    <name evidence="8" type="ORF">K7432_013704</name>
</gene>
<dbReference type="InterPro" id="IPR000159">
    <property type="entry name" value="RA_dom"/>
</dbReference>
<name>A0ABR2VQF0_9FUNG</name>
<keyword evidence="3" id="KW-0479">Metal-binding</keyword>
<dbReference type="CDD" id="cd17214">
    <property type="entry name" value="RA_CYR1_like"/>
    <property type="match status" value="1"/>
</dbReference>
<feature type="domain" description="Ras-associating" evidence="7">
    <location>
        <begin position="88"/>
        <end position="178"/>
    </location>
</feature>